<dbReference type="GO" id="GO:0000166">
    <property type="term" value="F:nucleotide binding"/>
    <property type="evidence" value="ECO:0007669"/>
    <property type="project" value="UniProtKB-KW"/>
</dbReference>
<protein>
    <recommendedName>
        <fullName evidence="1">bis(5'-nucleosyl)-tetraphosphatase (symmetrical)</fullName>
        <ecNumber evidence="1">3.6.1.41</ecNumber>
    </recommendedName>
</protein>
<evidence type="ECO:0000256" key="3">
    <source>
        <dbReference type="ARBA" id="ARBA00022741"/>
    </source>
</evidence>
<keyword evidence="3" id="KW-0547">Nucleotide-binding</keyword>
<evidence type="ECO:0000313" key="9">
    <source>
        <dbReference type="Proteomes" id="UP000009875"/>
    </source>
</evidence>
<name>K9EYW8_9LACT</name>
<dbReference type="Gene3D" id="1.10.3210.10">
    <property type="entry name" value="Hypothetical protein af1432"/>
    <property type="match status" value="1"/>
</dbReference>
<evidence type="ECO:0000256" key="6">
    <source>
        <dbReference type="ARBA" id="ARBA00049417"/>
    </source>
</evidence>
<proteinExistence type="predicted"/>
<dbReference type="EC" id="3.6.1.41" evidence="1"/>
<reference evidence="8 9" key="1">
    <citation type="submission" date="2012-09" db="EMBL/GenBank/DDBJ databases">
        <title>The Genome Sequence of Alloiococcus otitis ATCC 51267.</title>
        <authorList>
            <consortium name="The Broad Institute Genome Sequencing Platform"/>
            <person name="Earl A."/>
            <person name="Ward D."/>
            <person name="Feldgarden M."/>
            <person name="Gevers D."/>
            <person name="Huys G."/>
            <person name="Walker B."/>
            <person name="Young S.K."/>
            <person name="Zeng Q."/>
            <person name="Gargeya S."/>
            <person name="Fitzgerald M."/>
            <person name="Haas B."/>
            <person name="Abouelleil A."/>
            <person name="Alvarado L."/>
            <person name="Arachchi H.M."/>
            <person name="Berlin A.M."/>
            <person name="Chapman S.B."/>
            <person name="Goldberg J."/>
            <person name="Griggs A."/>
            <person name="Gujja S."/>
            <person name="Hansen M."/>
            <person name="Howarth C."/>
            <person name="Imamovic A."/>
            <person name="Larimer J."/>
            <person name="McCowen C."/>
            <person name="Montmayeur A."/>
            <person name="Murphy C."/>
            <person name="Neiman D."/>
            <person name="Pearson M."/>
            <person name="Priest M."/>
            <person name="Roberts A."/>
            <person name="Saif S."/>
            <person name="Shea T."/>
            <person name="Sisk P."/>
            <person name="Sykes S."/>
            <person name="Wortman J."/>
            <person name="Nusbaum C."/>
            <person name="Birren B."/>
        </authorList>
    </citation>
    <scope>NUCLEOTIDE SEQUENCE [LARGE SCALE GENOMIC DNA]</scope>
    <source>
        <strain evidence="8 9">ATCC 51267</strain>
    </source>
</reference>
<dbReference type="InterPro" id="IPR005249">
    <property type="entry name" value="YqeK"/>
</dbReference>
<keyword evidence="4" id="KW-0378">Hydrolase</keyword>
<dbReference type="HOGENOM" id="CLU_089580_1_2_9"/>
<dbReference type="STRING" id="883081.HMPREF9698_00098"/>
<dbReference type="Pfam" id="PF01966">
    <property type="entry name" value="HD"/>
    <property type="match status" value="1"/>
</dbReference>
<dbReference type="RefSeq" id="WP_003776227.1">
    <property type="nucleotide sequence ID" value="NZ_JH992957.1"/>
</dbReference>
<dbReference type="eggNOG" id="COG1713">
    <property type="taxonomic scope" value="Bacteria"/>
</dbReference>
<accession>K9EYW8</accession>
<dbReference type="SUPFAM" id="SSF109604">
    <property type="entry name" value="HD-domain/PDEase-like"/>
    <property type="match status" value="1"/>
</dbReference>
<dbReference type="AlphaFoldDB" id="K9EYW8"/>
<keyword evidence="9" id="KW-1185">Reference proteome</keyword>
<keyword evidence="2" id="KW-0479">Metal-binding</keyword>
<gene>
    <name evidence="8" type="ORF">HMPREF9698_00098</name>
</gene>
<dbReference type="InterPro" id="IPR051094">
    <property type="entry name" value="Diverse_Catalytic_Enzymes"/>
</dbReference>
<dbReference type="PANTHER" id="PTHR35795">
    <property type="entry name" value="SLR1885 PROTEIN"/>
    <property type="match status" value="1"/>
</dbReference>
<dbReference type="Proteomes" id="UP000009875">
    <property type="component" value="Unassembled WGS sequence"/>
</dbReference>
<dbReference type="NCBIfam" id="TIGR00488">
    <property type="entry name" value="bis(5'-nucleosyl)-tetraphosphatase (symmetrical) YqeK"/>
    <property type="match status" value="1"/>
</dbReference>
<dbReference type="OrthoDB" id="9782134at2"/>
<dbReference type="CDD" id="cd00077">
    <property type="entry name" value="HDc"/>
    <property type="match status" value="1"/>
</dbReference>
<comment type="caution">
    <text evidence="8">The sequence shown here is derived from an EMBL/GenBank/DDBJ whole genome shotgun (WGS) entry which is preliminary data.</text>
</comment>
<dbReference type="GO" id="GO:0008803">
    <property type="term" value="F:bis(5'-nucleosyl)-tetraphosphatase (symmetrical) activity"/>
    <property type="evidence" value="ECO:0007669"/>
    <property type="project" value="UniProtKB-EC"/>
</dbReference>
<organism evidence="8 9">
    <name type="scientific">Alloiococcus otitis ATCC 51267</name>
    <dbReference type="NCBI Taxonomy" id="883081"/>
    <lineage>
        <taxon>Bacteria</taxon>
        <taxon>Bacillati</taxon>
        <taxon>Bacillota</taxon>
        <taxon>Bacilli</taxon>
        <taxon>Lactobacillales</taxon>
        <taxon>Carnobacteriaceae</taxon>
        <taxon>Alloiococcus</taxon>
    </lineage>
</organism>
<evidence type="ECO:0000259" key="7">
    <source>
        <dbReference type="SMART" id="SM00471"/>
    </source>
</evidence>
<evidence type="ECO:0000256" key="1">
    <source>
        <dbReference type="ARBA" id="ARBA00012506"/>
    </source>
</evidence>
<dbReference type="InterPro" id="IPR006674">
    <property type="entry name" value="HD_domain"/>
</dbReference>
<dbReference type="PANTHER" id="PTHR35795:SF1">
    <property type="entry name" value="BIS(5'-NUCLEOSYL)-TETRAPHOSPHATASE, SYMMETRICAL"/>
    <property type="match status" value="1"/>
</dbReference>
<evidence type="ECO:0000256" key="4">
    <source>
        <dbReference type="ARBA" id="ARBA00022801"/>
    </source>
</evidence>
<evidence type="ECO:0000256" key="2">
    <source>
        <dbReference type="ARBA" id="ARBA00022723"/>
    </source>
</evidence>
<dbReference type="SMART" id="SM00471">
    <property type="entry name" value="HDc"/>
    <property type="match status" value="1"/>
</dbReference>
<evidence type="ECO:0000256" key="5">
    <source>
        <dbReference type="ARBA" id="ARBA00023004"/>
    </source>
</evidence>
<feature type="domain" description="HD/PDEase" evidence="7">
    <location>
        <begin position="23"/>
        <end position="150"/>
    </location>
</feature>
<dbReference type="InterPro" id="IPR003607">
    <property type="entry name" value="HD/PDEase_dom"/>
</dbReference>
<dbReference type="EMBL" id="AGXA01000002">
    <property type="protein sequence ID" value="EKU94370.1"/>
    <property type="molecule type" value="Genomic_DNA"/>
</dbReference>
<comment type="catalytic activity">
    <reaction evidence="6">
        <text>P(1),P(4)-bis(5'-adenosyl) tetraphosphate + H2O = 2 ADP + 2 H(+)</text>
        <dbReference type="Rhea" id="RHEA:24252"/>
        <dbReference type="ChEBI" id="CHEBI:15377"/>
        <dbReference type="ChEBI" id="CHEBI:15378"/>
        <dbReference type="ChEBI" id="CHEBI:58141"/>
        <dbReference type="ChEBI" id="CHEBI:456216"/>
        <dbReference type="EC" id="3.6.1.41"/>
    </reaction>
</comment>
<dbReference type="PATRIC" id="fig|883081.3.peg.102"/>
<dbReference type="GO" id="GO:0046872">
    <property type="term" value="F:metal ion binding"/>
    <property type="evidence" value="ECO:0007669"/>
    <property type="project" value="UniProtKB-KW"/>
</dbReference>
<keyword evidence="5" id="KW-0408">Iron</keyword>
<sequence length="193" mass="22048">MKYTENYIEISRGDLIKRVEDKLSQDRFNHILRVEATALELADRFQADSEKVSIAALLHDYAKEVNMDELRNIVINENLDLELLDYGNSILHGPVGSVCAYDEFGVTDKEILNAIYYHTIGRKNMSLVEKVIFVADYTEPHRDFSQADEARDLAQDDLDKAVTYIVKETLLKLIKDDKLVYPGALDTYNSLIA</sequence>
<evidence type="ECO:0000313" key="8">
    <source>
        <dbReference type="EMBL" id="EKU94370.1"/>
    </source>
</evidence>